<proteinExistence type="predicted"/>
<dbReference type="GeneID" id="64361048"/>
<feature type="transmembrane region" description="Helical" evidence="1">
    <location>
        <begin position="129"/>
        <end position="147"/>
    </location>
</feature>
<sequence>MKRKSSMGLAYAFHAYVSVFFLPMVLLFVVSGGAYYLGFNSNTGAQISKWSVPAVTAQQELDFLIAFLKDKQALPPKIEPKKLKGALIIGTPAYEASLVTKGEKSEITLTKRSFLGVIMQVHKGRANRALLIFAGIFAVFLCLLYVSGLAMGIRRKTKGLLGAFLLGTGVLGVLLWSAL</sequence>
<dbReference type="EMBL" id="FR871757">
    <property type="protein sequence ID" value="CCB80143.1"/>
    <property type="molecule type" value="Genomic_DNA"/>
</dbReference>
<dbReference type="RefSeq" id="WP_013890569.1">
    <property type="nucleotide sequence ID" value="NC_015674.1"/>
</dbReference>
<gene>
    <name evidence="2" type="ordered locus">HBZC1_11570</name>
</gene>
<name>F8KTI2_HELBC</name>
<keyword evidence="1" id="KW-0812">Transmembrane</keyword>
<evidence type="ECO:0000313" key="3">
    <source>
        <dbReference type="Proteomes" id="UP000008387"/>
    </source>
</evidence>
<feature type="transmembrane region" description="Helical" evidence="1">
    <location>
        <begin position="12"/>
        <end position="37"/>
    </location>
</feature>
<protein>
    <submittedName>
        <fullName evidence="2">Integral membrane protein (Rhomboid family)</fullName>
    </submittedName>
</protein>
<dbReference type="AlphaFoldDB" id="F8KTI2"/>
<keyword evidence="1" id="KW-1133">Transmembrane helix</keyword>
<keyword evidence="1" id="KW-0472">Membrane</keyword>
<dbReference type="eggNOG" id="COG3295">
    <property type="taxonomic scope" value="Bacteria"/>
</dbReference>
<dbReference type="STRING" id="1002804.HBZC1_11570"/>
<reference evidence="2 3" key="1">
    <citation type="journal article" date="2011" name="J. Bacteriol.">
        <title>Genome sequence of Helicobacter bizzozeronii strain CIII-1, an isolate from human gastric mucosa.</title>
        <authorList>
            <person name="Schott T."/>
            <person name="Rossi M."/>
            <person name="Hanninen M.L."/>
        </authorList>
    </citation>
    <scope>NUCLEOTIDE SEQUENCE [LARGE SCALE GENOMIC DNA]</scope>
    <source>
        <strain evidence="2 3">CIII-1</strain>
    </source>
</reference>
<evidence type="ECO:0000313" key="2">
    <source>
        <dbReference type="EMBL" id="CCB80143.1"/>
    </source>
</evidence>
<evidence type="ECO:0000256" key="1">
    <source>
        <dbReference type="SAM" id="Phobius"/>
    </source>
</evidence>
<feature type="transmembrane region" description="Helical" evidence="1">
    <location>
        <begin position="159"/>
        <end position="178"/>
    </location>
</feature>
<accession>F8KTI2</accession>
<dbReference type="HOGENOM" id="CLU_122739_0_0_7"/>
<dbReference type="Proteomes" id="UP000008387">
    <property type="component" value="Chromosome"/>
</dbReference>
<keyword evidence="3" id="KW-1185">Reference proteome</keyword>
<dbReference type="KEGG" id="hbi:HBZC1_11570"/>
<organism evidence="2 3">
    <name type="scientific">Helicobacter bizzozeronii (strain CIII-1)</name>
    <dbReference type="NCBI Taxonomy" id="1002804"/>
    <lineage>
        <taxon>Bacteria</taxon>
        <taxon>Pseudomonadati</taxon>
        <taxon>Campylobacterota</taxon>
        <taxon>Epsilonproteobacteria</taxon>
        <taxon>Campylobacterales</taxon>
        <taxon>Helicobacteraceae</taxon>
        <taxon>Helicobacter</taxon>
    </lineage>
</organism>